<dbReference type="InterPro" id="IPR004869">
    <property type="entry name" value="MMPL_dom"/>
</dbReference>
<comment type="subcellular location">
    <subcellularLocation>
        <location evidence="1">Cell membrane</location>
        <topology evidence="1">Multi-pass membrane protein</topology>
    </subcellularLocation>
</comment>
<dbReference type="EMBL" id="MLJW01000154">
    <property type="protein sequence ID" value="OIQ96103.1"/>
    <property type="molecule type" value="Genomic_DNA"/>
</dbReference>
<protein>
    <submittedName>
        <fullName evidence="8">MMPL family protein</fullName>
    </submittedName>
</protein>
<evidence type="ECO:0000313" key="8">
    <source>
        <dbReference type="EMBL" id="OIQ96103.1"/>
    </source>
</evidence>
<dbReference type="Gene3D" id="1.20.1640.10">
    <property type="entry name" value="Multidrug efflux transporter AcrB transmembrane domain"/>
    <property type="match status" value="2"/>
</dbReference>
<comment type="caution">
    <text evidence="8">The sequence shown here is derived from an EMBL/GenBank/DDBJ whole genome shotgun (WGS) entry which is preliminary data.</text>
</comment>
<dbReference type="PROSITE" id="PS51257">
    <property type="entry name" value="PROKAR_LIPOPROTEIN"/>
    <property type="match status" value="1"/>
</dbReference>
<keyword evidence="5 6" id="KW-0472">Membrane</keyword>
<evidence type="ECO:0000256" key="5">
    <source>
        <dbReference type="ARBA" id="ARBA00023136"/>
    </source>
</evidence>
<feature type="transmembrane region" description="Helical" evidence="6">
    <location>
        <begin position="662"/>
        <end position="682"/>
    </location>
</feature>
<dbReference type="Pfam" id="PF03176">
    <property type="entry name" value="MMPL"/>
    <property type="match status" value="1"/>
</dbReference>
<reference evidence="8" key="1">
    <citation type="submission" date="2016-10" db="EMBL/GenBank/DDBJ databases">
        <title>Sequence of Gallionella enrichment culture.</title>
        <authorList>
            <person name="Poehlein A."/>
            <person name="Muehling M."/>
            <person name="Daniel R."/>
        </authorList>
    </citation>
    <scope>NUCLEOTIDE SEQUENCE</scope>
</reference>
<dbReference type="PANTHER" id="PTHR33406:SF13">
    <property type="entry name" value="MEMBRANE PROTEIN YDFJ"/>
    <property type="match status" value="1"/>
</dbReference>
<accession>A0A1J5RVU3</accession>
<feature type="domain" description="Membrane transport protein MMPL" evidence="7">
    <location>
        <begin position="176"/>
        <end position="390"/>
    </location>
</feature>
<keyword evidence="2" id="KW-1003">Cell membrane</keyword>
<proteinExistence type="predicted"/>
<dbReference type="SUPFAM" id="SSF82866">
    <property type="entry name" value="Multidrug efflux transporter AcrB transmembrane domain"/>
    <property type="match status" value="2"/>
</dbReference>
<evidence type="ECO:0000259" key="7">
    <source>
        <dbReference type="Pfam" id="PF03176"/>
    </source>
</evidence>
<feature type="transmembrane region" description="Helical" evidence="6">
    <location>
        <begin position="275"/>
        <end position="296"/>
    </location>
</feature>
<dbReference type="PANTHER" id="PTHR33406">
    <property type="entry name" value="MEMBRANE PROTEIN MJ1562-RELATED"/>
    <property type="match status" value="1"/>
</dbReference>
<feature type="transmembrane region" description="Helical" evidence="6">
    <location>
        <begin position="720"/>
        <end position="741"/>
    </location>
</feature>
<organism evidence="8">
    <name type="scientific">mine drainage metagenome</name>
    <dbReference type="NCBI Taxonomy" id="410659"/>
    <lineage>
        <taxon>unclassified sequences</taxon>
        <taxon>metagenomes</taxon>
        <taxon>ecological metagenomes</taxon>
    </lineage>
</organism>
<feature type="transmembrane region" description="Helical" evidence="6">
    <location>
        <begin position="367"/>
        <end position="386"/>
    </location>
</feature>
<sequence length="774" mass="82694">MKVRSHHAVIVWLLFVAACVLVISHSRFTADMSAFMPRNPTPTQKIMVDQLRDGVVSRLILVGVEGAPAPVLAQISKDMAATLRGSPELVAINNGEQAGMEKDFDLLWRNRYLLSDAVTPQRFTPAGLKESLSGYLDLLGTPMGSMAQRALAKDPSGEVIHLLEQLQGEAHPAMQDGVWFSRDGARAMLLANTAGAGNDIDAQERAVLAIQGAFEDARKALPAAASAQVNMTGPGVFSVQSRASIRDDAWKLSLIATALVASMLLLLYRSPRVLVLGLLPVASGALAGVAAVGLGFGSVHGLTLGFGVTLIGEGVDYGIYLFTQIERGENPDSTLHRIWPTLRLGVLTSICGFSAMLFSGFTGLAQLGLFSIAGLIVAVATTRWVLPHLLPQGFSVRASTRFSSALMTAVRQAPRARMVLFAAVAIAVTFLVVKRDALWNDSLASMSPVKKESLALDERLRRDMGAPDVRYMLVLSGSDQESVLQQGEAVADAMRKLVAQGLLEGFDMPLLPSRALQQARQAALPDAETASSNLNKALRDLPFRSSTFAPFAQEIAAAKQQPLLDRAAFQGSNLGLKLDTFLVQRDGKWSLMLPLRGVKNAQAIEQGVRQLSDTAFVLLDMKTESEQMFRDYRHEAAKNALLGALAIVALLLVSLRSVRRVVEVSLPLAAAVVSVTAALVYSGHTLSIFHLIGLLLVVAVGSNYALFFDQRCISAQDRERTVTSLLFANASTVLGFGLLSLSQSPVLNAIGSTVAAGAVLSLVFSAILIVGRDA</sequence>
<dbReference type="InterPro" id="IPR050545">
    <property type="entry name" value="Mycobact_MmpL"/>
</dbReference>
<gene>
    <name evidence="8" type="ORF">GALL_218570</name>
</gene>
<name>A0A1J5RVU3_9ZZZZ</name>
<dbReference type="AlphaFoldDB" id="A0A1J5RVU3"/>
<evidence type="ECO:0000256" key="6">
    <source>
        <dbReference type="SAM" id="Phobius"/>
    </source>
</evidence>
<feature type="transmembrane region" description="Helical" evidence="6">
    <location>
        <begin position="416"/>
        <end position="433"/>
    </location>
</feature>
<feature type="transmembrane region" description="Helical" evidence="6">
    <location>
        <begin position="688"/>
        <end position="708"/>
    </location>
</feature>
<feature type="transmembrane region" description="Helical" evidence="6">
    <location>
        <begin position="249"/>
        <end position="268"/>
    </location>
</feature>
<evidence type="ECO:0000256" key="4">
    <source>
        <dbReference type="ARBA" id="ARBA00022989"/>
    </source>
</evidence>
<evidence type="ECO:0000256" key="1">
    <source>
        <dbReference type="ARBA" id="ARBA00004651"/>
    </source>
</evidence>
<feature type="transmembrane region" description="Helical" evidence="6">
    <location>
        <begin position="302"/>
        <end position="322"/>
    </location>
</feature>
<dbReference type="GO" id="GO:0005886">
    <property type="term" value="C:plasma membrane"/>
    <property type="evidence" value="ECO:0007669"/>
    <property type="project" value="UniProtKB-SubCell"/>
</dbReference>
<feature type="transmembrane region" description="Helical" evidence="6">
    <location>
        <begin position="747"/>
        <end position="770"/>
    </location>
</feature>
<keyword evidence="3 6" id="KW-0812">Transmembrane</keyword>
<evidence type="ECO:0000256" key="3">
    <source>
        <dbReference type="ARBA" id="ARBA00022692"/>
    </source>
</evidence>
<feature type="transmembrane region" description="Helical" evidence="6">
    <location>
        <begin position="342"/>
        <end position="361"/>
    </location>
</feature>
<feature type="transmembrane region" description="Helical" evidence="6">
    <location>
        <begin position="636"/>
        <end position="655"/>
    </location>
</feature>
<keyword evidence="4 6" id="KW-1133">Transmembrane helix</keyword>
<evidence type="ECO:0000256" key="2">
    <source>
        <dbReference type="ARBA" id="ARBA00022475"/>
    </source>
</evidence>